<sequence length="238" mass="24180">MSIILAIETSSEMASCALLRGDTVIARESSGVRTHSQSILPMVQELLAEAGLSLKQCDAIAFGAGPGSFTGVRTACGIAQGLAYGTGLPVLPLITLEAMAVACRQLHGATDVVAVLDARMGEVYWAQYRFDSAAGLWRELAAPVLCAPGAVAPLPAEGPLAACGNGLAAYPDAFPASAFGASYPDIMPHAAQLAPLGRAALAAGRAVGAAEAQPLYLRNKIAYTSAERSAINAAKAAA</sequence>
<keyword evidence="2" id="KW-0808">Transferase</keyword>
<comment type="caution">
    <text evidence="2">The sequence shown here is derived from an EMBL/GenBank/DDBJ whole genome shotgun (WGS) entry which is preliminary data.</text>
</comment>
<name>A0A430HQ63_9BURK</name>
<gene>
    <name evidence="2" type="primary">tsaB</name>
    <name evidence="2" type="ORF">EJB06_05520</name>
</gene>
<dbReference type="NCBIfam" id="TIGR03725">
    <property type="entry name" value="T6A_YeaZ"/>
    <property type="match status" value="1"/>
</dbReference>
<dbReference type="GO" id="GO:0016740">
    <property type="term" value="F:transferase activity"/>
    <property type="evidence" value="ECO:0007669"/>
    <property type="project" value="UniProtKB-KW"/>
</dbReference>
<dbReference type="PANTHER" id="PTHR11735">
    <property type="entry name" value="TRNA N6-ADENOSINE THREONYLCARBAMOYLTRANSFERASE"/>
    <property type="match status" value="1"/>
</dbReference>
<accession>A0A430HQ63</accession>
<dbReference type="OrthoDB" id="9809995at2"/>
<dbReference type="GO" id="GO:0005829">
    <property type="term" value="C:cytosol"/>
    <property type="evidence" value="ECO:0007669"/>
    <property type="project" value="TreeGrafter"/>
</dbReference>
<dbReference type="Proteomes" id="UP000278085">
    <property type="component" value="Unassembled WGS sequence"/>
</dbReference>
<dbReference type="Pfam" id="PF00814">
    <property type="entry name" value="TsaD"/>
    <property type="match status" value="1"/>
</dbReference>
<dbReference type="Gene3D" id="3.30.420.40">
    <property type="match status" value="2"/>
</dbReference>
<keyword evidence="3" id="KW-1185">Reference proteome</keyword>
<dbReference type="GO" id="GO:0002949">
    <property type="term" value="P:tRNA threonylcarbamoyladenosine modification"/>
    <property type="evidence" value="ECO:0007669"/>
    <property type="project" value="InterPro"/>
</dbReference>
<dbReference type="EMBL" id="RXLQ01000003">
    <property type="protein sequence ID" value="RSZ59658.1"/>
    <property type="molecule type" value="Genomic_DNA"/>
</dbReference>
<evidence type="ECO:0000313" key="2">
    <source>
        <dbReference type="EMBL" id="RSZ59658.1"/>
    </source>
</evidence>
<dbReference type="PANTHER" id="PTHR11735:SF11">
    <property type="entry name" value="TRNA THREONYLCARBAMOYLADENOSINE BIOSYNTHESIS PROTEIN TSAB"/>
    <property type="match status" value="1"/>
</dbReference>
<evidence type="ECO:0000313" key="3">
    <source>
        <dbReference type="Proteomes" id="UP000278085"/>
    </source>
</evidence>
<dbReference type="CDD" id="cd24032">
    <property type="entry name" value="ASKHA_NBD_TsaB"/>
    <property type="match status" value="1"/>
</dbReference>
<organism evidence="2 3">
    <name type="scientific">Massilia atriviolacea</name>
    <dbReference type="NCBI Taxonomy" id="2495579"/>
    <lineage>
        <taxon>Bacteria</taxon>
        <taxon>Pseudomonadati</taxon>
        <taxon>Pseudomonadota</taxon>
        <taxon>Betaproteobacteria</taxon>
        <taxon>Burkholderiales</taxon>
        <taxon>Oxalobacteraceae</taxon>
        <taxon>Telluria group</taxon>
        <taxon>Massilia</taxon>
    </lineage>
</organism>
<reference evidence="2 3" key="1">
    <citation type="submission" date="2018-12" db="EMBL/GenBank/DDBJ databases">
        <authorList>
            <person name="Yang E."/>
        </authorList>
    </citation>
    <scope>NUCLEOTIDE SEQUENCE [LARGE SCALE GENOMIC DNA]</scope>
    <source>
        <strain evidence="2 3">SOD</strain>
    </source>
</reference>
<feature type="domain" description="Gcp-like" evidence="1">
    <location>
        <begin position="33"/>
        <end position="158"/>
    </location>
</feature>
<dbReference type="InterPro" id="IPR000905">
    <property type="entry name" value="Gcp-like_dom"/>
</dbReference>
<dbReference type="RefSeq" id="WP_126073020.1">
    <property type="nucleotide sequence ID" value="NZ_CP051166.1"/>
</dbReference>
<dbReference type="InterPro" id="IPR022496">
    <property type="entry name" value="T6A_TsaB"/>
</dbReference>
<evidence type="ECO:0000259" key="1">
    <source>
        <dbReference type="Pfam" id="PF00814"/>
    </source>
</evidence>
<proteinExistence type="predicted"/>
<dbReference type="SUPFAM" id="SSF53067">
    <property type="entry name" value="Actin-like ATPase domain"/>
    <property type="match status" value="2"/>
</dbReference>
<dbReference type="InterPro" id="IPR043129">
    <property type="entry name" value="ATPase_NBD"/>
</dbReference>
<protein>
    <submittedName>
        <fullName evidence="2">tRNA (Adenosine(37)-N6)-threonylcarbamoyltransferase complex dimerization subunit type 1 TsaB</fullName>
    </submittedName>
</protein>
<dbReference type="AlphaFoldDB" id="A0A430HQ63"/>